<dbReference type="Proteomes" id="UP000266113">
    <property type="component" value="Unassembled WGS sequence"/>
</dbReference>
<name>A0A398DLW7_9BACT</name>
<keyword evidence="3" id="KW-1185">Reference proteome</keyword>
<protein>
    <submittedName>
        <fullName evidence="2">Uncharacterized protein</fullName>
    </submittedName>
</protein>
<accession>A0A398DLW7</accession>
<feature type="signal peptide" evidence="1">
    <location>
        <begin position="1"/>
        <end position="19"/>
    </location>
</feature>
<gene>
    <name evidence="2" type="ORF">SMC1_08080</name>
</gene>
<keyword evidence="1" id="KW-0732">Signal</keyword>
<dbReference type="EMBL" id="QXIY01000035">
    <property type="protein sequence ID" value="RIE16165.1"/>
    <property type="molecule type" value="Genomic_DNA"/>
</dbReference>
<dbReference type="AlphaFoldDB" id="A0A398DLW7"/>
<evidence type="ECO:0000256" key="1">
    <source>
        <dbReference type="SAM" id="SignalP"/>
    </source>
</evidence>
<organism evidence="2 3">
    <name type="scientific">Candidatus Cryosericum septentrionale</name>
    <dbReference type="NCBI Taxonomy" id="2290913"/>
    <lineage>
        <taxon>Bacteria</taxon>
        <taxon>Pseudomonadati</taxon>
        <taxon>Caldisericota/Cryosericota group</taxon>
        <taxon>Candidatus Cryosericota</taxon>
        <taxon>Candidatus Cryosericia</taxon>
        <taxon>Candidatus Cryosericales</taxon>
        <taxon>Candidatus Cryosericaceae</taxon>
        <taxon>Candidatus Cryosericum</taxon>
    </lineage>
</organism>
<evidence type="ECO:0000313" key="3">
    <source>
        <dbReference type="Proteomes" id="UP000266113"/>
    </source>
</evidence>
<dbReference type="PROSITE" id="PS51257">
    <property type="entry name" value="PROKAR_LIPOPROTEIN"/>
    <property type="match status" value="1"/>
</dbReference>
<evidence type="ECO:0000313" key="2">
    <source>
        <dbReference type="EMBL" id="RIE16165.1"/>
    </source>
</evidence>
<comment type="caution">
    <text evidence="2">The sequence shown here is derived from an EMBL/GenBank/DDBJ whole genome shotgun (WGS) entry which is preliminary data.</text>
</comment>
<sequence>MKAMIVMSLLIQHAPSLLAGCCQHTGHYIRVVPGDRSDSKGNADWAKLIGRDEGLQLVQETLDKGYIAIGLAVFKFDSRGNIGKNSNCLTDYDPETVVPPFEVEVTDITKEVKIEPELSFGSELINLSFIAKDVQVTTICDGKWRICLS</sequence>
<reference evidence="2 3" key="1">
    <citation type="submission" date="2018-09" db="EMBL/GenBank/DDBJ databases">
        <title>Discovery and Ecogenomic Context for Candidatus Cryosericales, a Global Caldiserica Order Active in Thawing Permafrost.</title>
        <authorList>
            <person name="Martinez M.A."/>
            <person name="Woodcroft B.J."/>
            <person name="Ignacio Espinoza J.C."/>
            <person name="Zayed A."/>
            <person name="Singleton C.M."/>
            <person name="Boyd J."/>
            <person name="Li Y.-F."/>
            <person name="Purvine S."/>
            <person name="Maughan H."/>
            <person name="Hodgkins S.B."/>
            <person name="Anderson D."/>
            <person name="Sederholm M."/>
            <person name="Temperton B."/>
            <person name="Saleska S.R."/>
            <person name="Tyson G.W."/>
            <person name="Rich V.I."/>
        </authorList>
    </citation>
    <scope>NUCLEOTIDE SEQUENCE [LARGE SCALE GENOMIC DNA]</scope>
    <source>
        <strain evidence="2 3">SMC1</strain>
    </source>
</reference>
<feature type="chain" id="PRO_5017382039" evidence="1">
    <location>
        <begin position="20"/>
        <end position="149"/>
    </location>
</feature>
<dbReference type="RefSeq" id="WP_119086273.1">
    <property type="nucleotide sequence ID" value="NZ_QXIY01000035.1"/>
</dbReference>
<proteinExistence type="predicted"/>